<evidence type="ECO:0000256" key="2">
    <source>
        <dbReference type="ARBA" id="ARBA00022737"/>
    </source>
</evidence>
<feature type="domain" description="C2H2-type" evidence="7">
    <location>
        <begin position="631"/>
        <end position="661"/>
    </location>
</feature>
<keyword evidence="1" id="KW-0479">Metal-binding</keyword>
<keyword evidence="9" id="KW-1185">Reference proteome</keyword>
<dbReference type="GO" id="GO:0008270">
    <property type="term" value="F:zinc ion binding"/>
    <property type="evidence" value="ECO:0007669"/>
    <property type="project" value="UniProtKB-KW"/>
</dbReference>
<feature type="region of interest" description="Disordered" evidence="6">
    <location>
        <begin position="530"/>
        <end position="583"/>
    </location>
</feature>
<feature type="region of interest" description="Disordered" evidence="6">
    <location>
        <begin position="291"/>
        <end position="344"/>
    </location>
</feature>
<feature type="region of interest" description="Disordered" evidence="6">
    <location>
        <begin position="212"/>
        <end position="235"/>
    </location>
</feature>
<gene>
    <name evidence="8" type="ORF">BDZ90DRAFT_257208</name>
</gene>
<evidence type="ECO:0000256" key="4">
    <source>
        <dbReference type="ARBA" id="ARBA00022833"/>
    </source>
</evidence>
<dbReference type="PANTHER" id="PTHR24409">
    <property type="entry name" value="ZINC FINGER PROTEIN 142"/>
    <property type="match status" value="1"/>
</dbReference>
<feature type="region of interest" description="Disordered" evidence="6">
    <location>
        <begin position="699"/>
        <end position="782"/>
    </location>
</feature>
<dbReference type="GO" id="GO:0045893">
    <property type="term" value="P:positive regulation of DNA-templated transcription"/>
    <property type="evidence" value="ECO:0007669"/>
    <property type="project" value="UniProtKB-ARBA"/>
</dbReference>
<dbReference type="GO" id="GO:0000981">
    <property type="term" value="F:DNA-binding transcription factor activity, RNA polymerase II-specific"/>
    <property type="evidence" value="ECO:0007669"/>
    <property type="project" value="UniProtKB-ARBA"/>
</dbReference>
<accession>A0A316V0N3</accession>
<feature type="compositionally biased region" description="Polar residues" evidence="6">
    <location>
        <begin position="14"/>
        <end position="30"/>
    </location>
</feature>
<dbReference type="Pfam" id="PF00096">
    <property type="entry name" value="zf-C2H2"/>
    <property type="match status" value="2"/>
</dbReference>
<feature type="compositionally biased region" description="Low complexity" evidence="6">
    <location>
        <begin position="530"/>
        <end position="546"/>
    </location>
</feature>
<evidence type="ECO:0000259" key="7">
    <source>
        <dbReference type="PROSITE" id="PS50157"/>
    </source>
</evidence>
<evidence type="ECO:0000313" key="9">
    <source>
        <dbReference type="Proteomes" id="UP000245884"/>
    </source>
</evidence>
<protein>
    <recommendedName>
        <fullName evidence="7">C2H2-type domain-containing protein</fullName>
    </recommendedName>
</protein>
<feature type="region of interest" description="Disordered" evidence="6">
    <location>
        <begin position="1"/>
        <end position="34"/>
    </location>
</feature>
<dbReference type="InterPro" id="IPR036236">
    <property type="entry name" value="Znf_C2H2_sf"/>
</dbReference>
<keyword evidence="4" id="KW-0862">Zinc</keyword>
<feature type="compositionally biased region" description="Low complexity" evidence="6">
    <location>
        <begin position="298"/>
        <end position="311"/>
    </location>
</feature>
<dbReference type="Gene3D" id="3.30.160.60">
    <property type="entry name" value="Classic Zinc Finger"/>
    <property type="match status" value="2"/>
</dbReference>
<dbReference type="RefSeq" id="XP_025364723.1">
    <property type="nucleotide sequence ID" value="XM_025507930.1"/>
</dbReference>
<dbReference type="Proteomes" id="UP000245884">
    <property type="component" value="Unassembled WGS sequence"/>
</dbReference>
<evidence type="ECO:0000256" key="6">
    <source>
        <dbReference type="SAM" id="MobiDB-lite"/>
    </source>
</evidence>
<feature type="region of interest" description="Disordered" evidence="6">
    <location>
        <begin position="136"/>
        <end position="159"/>
    </location>
</feature>
<dbReference type="STRING" id="1569628.A0A316V0N3"/>
<dbReference type="GO" id="GO:0000978">
    <property type="term" value="F:RNA polymerase II cis-regulatory region sequence-specific DNA binding"/>
    <property type="evidence" value="ECO:0007669"/>
    <property type="project" value="UniProtKB-ARBA"/>
</dbReference>
<evidence type="ECO:0000256" key="1">
    <source>
        <dbReference type="ARBA" id="ARBA00022723"/>
    </source>
</evidence>
<feature type="domain" description="C2H2-type" evidence="7">
    <location>
        <begin position="662"/>
        <end position="684"/>
    </location>
</feature>
<evidence type="ECO:0000256" key="3">
    <source>
        <dbReference type="ARBA" id="ARBA00022771"/>
    </source>
</evidence>
<dbReference type="PROSITE" id="PS50157">
    <property type="entry name" value="ZINC_FINGER_C2H2_2"/>
    <property type="match status" value="2"/>
</dbReference>
<keyword evidence="2" id="KW-0677">Repeat</keyword>
<organism evidence="8 9">
    <name type="scientific">Jaminaea rosea</name>
    <dbReference type="NCBI Taxonomy" id="1569628"/>
    <lineage>
        <taxon>Eukaryota</taxon>
        <taxon>Fungi</taxon>
        <taxon>Dikarya</taxon>
        <taxon>Basidiomycota</taxon>
        <taxon>Ustilaginomycotina</taxon>
        <taxon>Exobasidiomycetes</taxon>
        <taxon>Microstromatales</taxon>
        <taxon>Microstromatales incertae sedis</taxon>
        <taxon>Jaminaea</taxon>
    </lineage>
</organism>
<dbReference type="FunFam" id="3.30.160.60:FF:001732">
    <property type="entry name" value="Zgc:162936"/>
    <property type="match status" value="1"/>
</dbReference>
<reference evidence="8 9" key="1">
    <citation type="journal article" date="2018" name="Mol. Biol. Evol.">
        <title>Broad Genomic Sampling Reveals a Smut Pathogenic Ancestry of the Fungal Clade Ustilaginomycotina.</title>
        <authorList>
            <person name="Kijpornyongpan T."/>
            <person name="Mondo S.J."/>
            <person name="Barry K."/>
            <person name="Sandor L."/>
            <person name="Lee J."/>
            <person name="Lipzen A."/>
            <person name="Pangilinan J."/>
            <person name="LaButti K."/>
            <person name="Hainaut M."/>
            <person name="Henrissat B."/>
            <person name="Grigoriev I.V."/>
            <person name="Spatafora J.W."/>
            <person name="Aime M.C."/>
        </authorList>
    </citation>
    <scope>NUCLEOTIDE SEQUENCE [LARGE SCALE GENOMIC DNA]</scope>
    <source>
        <strain evidence="8 9">MCA 5214</strain>
    </source>
</reference>
<dbReference type="InterPro" id="IPR013087">
    <property type="entry name" value="Znf_C2H2_type"/>
</dbReference>
<sequence>MARTRSAKAAVAGGSTTASMAVASAQSPTDSDVKSNLLKASSLQDSFFEAPNSTSPTSSASFTFDLRVSEFPGTPGESTNSGNSDANPFFHRFEEDTAATSPGDDGQQLSSLLLPAFETDWDATLRQRQRTFTRISFSSSAASSTTSTAASENGDESADVDWETNNFTAMRQQQQVNGAADNGLSEAFEQHHLAGPCSFQDHQYDPSHYVHNEQQQRDAANSINPTGDHRPIPSFNLEDFISDAAEQPQGSEPTSSEDQQRNIASWQADPAFGSMSNADMLAALQGSINEHKRRETSESTGTAFSGSSAGSPPSPKTPGSPGDNAYGDSQSSHQSSPYVTPARCSPYNTVSRSMSFNGHASSPIYAQQQQHQHQQQHQQHFQSPQQLFVNGQGVVAASPVQHPALLRVGGGALPQTPVRSQSTSNLPSMFDASLSCNPAYITPGDVAAATPLEVQHQQGYFQGGGHRSDFPDSPVSSAFSSPLQWTAVLPNDDGAGEDTYRASAYGGGAGGPSAVGMSTSLPSRSALLSAGSAMGSMPSSPLSLAGQPMRPGRPSLHTSPYSVPIPMAEDPSSRLAPPSVSGHHHHLLPPNHPLSHLHNPYSNVITKRSRGRRVPITPEEMTNVGKSGKVYTCKVPGCGKLFKRSEHLKRHIRSIHTDEKPFTCQICHKKFSRHDNLNQHMRVHGPAAVAALAAQTAAAGQDGGGDYGSSSSSFGDDSSPGASPLSSASHRGVRRHSFLSQGSPSHYDEMEAQGENKGTIKGRRQTNASAPTLDTEVFDFDDGSAVEDGDVQLFSL</sequence>
<proteinExistence type="predicted"/>
<name>A0A316V0N3_9BASI</name>
<dbReference type="GO" id="GO:0005694">
    <property type="term" value="C:chromosome"/>
    <property type="evidence" value="ECO:0007669"/>
    <property type="project" value="UniProtKB-ARBA"/>
</dbReference>
<feature type="compositionally biased region" description="Polar residues" evidence="6">
    <location>
        <begin position="327"/>
        <end position="338"/>
    </location>
</feature>
<feature type="compositionally biased region" description="Low complexity" evidence="6">
    <location>
        <begin position="708"/>
        <end position="729"/>
    </location>
</feature>
<evidence type="ECO:0000313" key="8">
    <source>
        <dbReference type="EMBL" id="PWN30111.1"/>
    </source>
</evidence>
<dbReference type="AlphaFoldDB" id="A0A316V0N3"/>
<dbReference type="SMART" id="SM00355">
    <property type="entry name" value="ZnF_C2H2"/>
    <property type="match status" value="2"/>
</dbReference>
<dbReference type="PROSITE" id="PS00028">
    <property type="entry name" value="ZINC_FINGER_C2H2_1"/>
    <property type="match status" value="2"/>
</dbReference>
<evidence type="ECO:0000256" key="5">
    <source>
        <dbReference type="PROSITE-ProRule" id="PRU00042"/>
    </source>
</evidence>
<dbReference type="OrthoDB" id="6365676at2759"/>
<dbReference type="SUPFAM" id="SSF57667">
    <property type="entry name" value="beta-beta-alpha zinc fingers"/>
    <property type="match status" value="1"/>
</dbReference>
<dbReference type="GeneID" id="37029753"/>
<dbReference type="EMBL" id="KZ819662">
    <property type="protein sequence ID" value="PWN30111.1"/>
    <property type="molecule type" value="Genomic_DNA"/>
</dbReference>
<feature type="compositionally biased region" description="Low complexity" evidence="6">
    <location>
        <begin position="138"/>
        <end position="151"/>
    </location>
</feature>
<dbReference type="FunFam" id="3.30.160.60:FF:000072">
    <property type="entry name" value="zinc finger protein 143 isoform X1"/>
    <property type="match status" value="1"/>
</dbReference>
<keyword evidence="3 5" id="KW-0863">Zinc-finger</keyword>